<gene>
    <name evidence="5" type="primary">purH</name>
    <name evidence="5" type="ORF">F4Y60_04450</name>
</gene>
<evidence type="ECO:0000313" key="5">
    <source>
        <dbReference type="EMBL" id="MXY33337.1"/>
    </source>
</evidence>
<reference evidence="5" key="1">
    <citation type="submission" date="2019-09" db="EMBL/GenBank/DDBJ databases">
        <title>Characterisation of the sponge microbiome using genome-centric metagenomics.</title>
        <authorList>
            <person name="Engelberts J.P."/>
            <person name="Robbins S.J."/>
            <person name="De Goeij J.M."/>
            <person name="Aranda M."/>
            <person name="Bell S.C."/>
            <person name="Webster N.S."/>
        </authorList>
    </citation>
    <scope>NUCLEOTIDE SEQUENCE</scope>
    <source>
        <strain evidence="5">SB0664_bin_43</strain>
    </source>
</reference>
<dbReference type="EC" id="2.1.2.3" evidence="5"/>
<dbReference type="InterPro" id="IPR024051">
    <property type="entry name" value="AICAR_Tfase_dup_dom_sf"/>
</dbReference>
<dbReference type="FunFam" id="3.40.140.20:FF:000001">
    <property type="entry name" value="Bifunctional purine biosynthesis protein PurH"/>
    <property type="match status" value="1"/>
</dbReference>
<accession>A0A6B0XZV8</accession>
<dbReference type="SUPFAM" id="SSF53927">
    <property type="entry name" value="Cytidine deaminase-like"/>
    <property type="match status" value="1"/>
</dbReference>
<keyword evidence="2" id="KW-0658">Purine biosynthesis</keyword>
<dbReference type="Gene3D" id="3.40.140.20">
    <property type="match status" value="2"/>
</dbReference>
<dbReference type="SMART" id="SM00798">
    <property type="entry name" value="AICARFT_IMPCHas"/>
    <property type="match status" value="1"/>
</dbReference>
<dbReference type="GO" id="GO:0006189">
    <property type="term" value="P:'de novo' IMP biosynthetic process"/>
    <property type="evidence" value="ECO:0007669"/>
    <property type="project" value="TreeGrafter"/>
</dbReference>
<dbReference type="InterPro" id="IPR002695">
    <property type="entry name" value="PurH-like"/>
</dbReference>
<dbReference type="GO" id="GO:0003937">
    <property type="term" value="F:IMP cyclohydrolase activity"/>
    <property type="evidence" value="ECO:0007669"/>
    <property type="project" value="UniProtKB-EC"/>
</dbReference>
<keyword evidence="4" id="KW-0511">Multifunctional enzyme</keyword>
<keyword evidence="1 5" id="KW-0808">Transferase</keyword>
<dbReference type="InterPro" id="IPR016193">
    <property type="entry name" value="Cytidine_deaminase-like"/>
</dbReference>
<sequence>AGTLGETATRRRVFAGTLALRLRYGENPHQAAAFYKDGSDFPGIATAVQHQGGELSYNNINDADAAFRLIAEFDPADGPAVAIIKHANPSGVARGTSCEQAFRRAFDCDRTSAFGGIVALNGTLGGGAARAISEIFAEVVIAPEATDEAKEILATKSNLRLLTTGGLPGPSASRVSVRQVSGGWLVQDEDSGACKATDLKIVSRIAPSQEQVDDLLFAWRVAKHVKSNAIVYARDLGTVGIGAGQMSRIDSSTIAALKAGRMAHDLGLTESMANGSVVASDAFFPFPAGLLGAADAGGKAVIQPGGSKRDDAVIAAADAAGLAMVFSGMRHFRH</sequence>
<dbReference type="Pfam" id="PF01808">
    <property type="entry name" value="AICARFT_IMPCHas"/>
    <property type="match status" value="1"/>
</dbReference>
<proteinExistence type="predicted"/>
<comment type="caution">
    <text evidence="5">The sequence shown here is derived from an EMBL/GenBank/DDBJ whole genome shotgun (WGS) entry which is preliminary data.</text>
</comment>
<evidence type="ECO:0000256" key="1">
    <source>
        <dbReference type="ARBA" id="ARBA00022679"/>
    </source>
</evidence>
<dbReference type="GO" id="GO:0005829">
    <property type="term" value="C:cytosol"/>
    <property type="evidence" value="ECO:0007669"/>
    <property type="project" value="TreeGrafter"/>
</dbReference>
<organism evidence="5">
    <name type="scientific">Boseongicola sp. SB0664_bin_43</name>
    <dbReference type="NCBI Taxonomy" id="2604844"/>
    <lineage>
        <taxon>Bacteria</taxon>
        <taxon>Pseudomonadati</taxon>
        <taxon>Pseudomonadota</taxon>
        <taxon>Alphaproteobacteria</taxon>
        <taxon>Rhodobacterales</taxon>
        <taxon>Paracoccaceae</taxon>
        <taxon>Boseongicola</taxon>
    </lineage>
</organism>
<dbReference type="EMBL" id="VXRY01000175">
    <property type="protein sequence ID" value="MXY33337.1"/>
    <property type="molecule type" value="Genomic_DNA"/>
</dbReference>
<dbReference type="PANTHER" id="PTHR11692:SF0">
    <property type="entry name" value="BIFUNCTIONAL PURINE BIOSYNTHESIS PROTEIN ATIC"/>
    <property type="match status" value="1"/>
</dbReference>
<dbReference type="AlphaFoldDB" id="A0A6B0XZV8"/>
<feature type="non-terminal residue" evidence="5">
    <location>
        <position position="1"/>
    </location>
</feature>
<protein>
    <submittedName>
        <fullName evidence="5">Bifunctional phosphoribosylaminoimidazolecarboxamide formyltransferase/IMP cyclohydrolase</fullName>
        <ecNumber evidence="5">2.1.2.3</ecNumber>
        <ecNumber evidence="5">3.5.4.10</ecNumber>
    </submittedName>
</protein>
<dbReference type="GO" id="GO:0004643">
    <property type="term" value="F:phosphoribosylaminoimidazolecarboxamide formyltransferase activity"/>
    <property type="evidence" value="ECO:0007669"/>
    <property type="project" value="UniProtKB-EC"/>
</dbReference>
<evidence type="ECO:0000256" key="3">
    <source>
        <dbReference type="ARBA" id="ARBA00022801"/>
    </source>
</evidence>
<keyword evidence="3 5" id="KW-0378">Hydrolase</keyword>
<dbReference type="NCBIfam" id="NF002049">
    <property type="entry name" value="PRK00881.1"/>
    <property type="match status" value="1"/>
</dbReference>
<name>A0A6B0XZV8_9RHOB</name>
<evidence type="ECO:0000256" key="2">
    <source>
        <dbReference type="ARBA" id="ARBA00022755"/>
    </source>
</evidence>
<dbReference type="EC" id="3.5.4.10" evidence="5"/>
<evidence type="ECO:0000256" key="4">
    <source>
        <dbReference type="ARBA" id="ARBA00023268"/>
    </source>
</evidence>
<dbReference type="PANTHER" id="PTHR11692">
    <property type="entry name" value="BIFUNCTIONAL PURINE BIOSYNTHESIS PROTEIN PURH"/>
    <property type="match status" value="1"/>
</dbReference>